<feature type="transmembrane region" description="Helical" evidence="6">
    <location>
        <begin position="94"/>
        <end position="112"/>
    </location>
</feature>
<feature type="non-terminal residue" evidence="8">
    <location>
        <position position="131"/>
    </location>
</feature>
<comment type="caution">
    <text evidence="8">The sequence shown here is derived from an EMBL/GenBank/DDBJ whole genome shotgun (WGS) entry which is preliminary data.</text>
</comment>
<dbReference type="GO" id="GO:0016020">
    <property type="term" value="C:membrane"/>
    <property type="evidence" value="ECO:0007669"/>
    <property type="project" value="UniProtKB-SubCell"/>
</dbReference>
<feature type="transmembrane region" description="Helical" evidence="6">
    <location>
        <begin position="20"/>
        <end position="43"/>
    </location>
</feature>
<keyword evidence="4 6" id="KW-1133">Transmembrane helix</keyword>
<keyword evidence="5 6" id="KW-0472">Membrane</keyword>
<gene>
    <name evidence="8" type="ORF">S01H1_15849</name>
</gene>
<dbReference type="AlphaFoldDB" id="X0SLH5"/>
<dbReference type="InterPro" id="IPR020846">
    <property type="entry name" value="MFS_dom"/>
</dbReference>
<sequence>MLGLPMTNQLSDPDARKQRITALSIISLSSFISAFSGSAFSVAAPVMTNPLSPQHVPGLDEAGMGWIITIYILATAMLQIPFGKISDNYGRKKIYIIGTIIFTSAALVLGFMNSETTLVIFRFVQGAGSAL</sequence>
<dbReference type="PANTHER" id="PTHR42718">
    <property type="entry name" value="MAJOR FACILITATOR SUPERFAMILY MULTIDRUG TRANSPORTER MFSC"/>
    <property type="match status" value="1"/>
</dbReference>
<keyword evidence="3 6" id="KW-0812">Transmembrane</keyword>
<evidence type="ECO:0000256" key="2">
    <source>
        <dbReference type="ARBA" id="ARBA00022448"/>
    </source>
</evidence>
<feature type="transmembrane region" description="Helical" evidence="6">
    <location>
        <begin position="63"/>
        <end position="82"/>
    </location>
</feature>
<protein>
    <recommendedName>
        <fullName evidence="7">Major facilitator superfamily (MFS) profile domain-containing protein</fullName>
    </recommendedName>
</protein>
<dbReference type="Gene3D" id="1.20.1250.20">
    <property type="entry name" value="MFS general substrate transporter like domains"/>
    <property type="match status" value="1"/>
</dbReference>
<name>X0SLH5_9ZZZZ</name>
<dbReference type="EMBL" id="BARS01008298">
    <property type="protein sequence ID" value="GAF76737.1"/>
    <property type="molecule type" value="Genomic_DNA"/>
</dbReference>
<dbReference type="InterPro" id="IPR011701">
    <property type="entry name" value="MFS"/>
</dbReference>
<dbReference type="InterPro" id="IPR036259">
    <property type="entry name" value="MFS_trans_sf"/>
</dbReference>
<reference evidence="8" key="1">
    <citation type="journal article" date="2014" name="Front. Microbiol.">
        <title>High frequency of phylogenetically diverse reductive dehalogenase-homologous genes in deep subseafloor sedimentary metagenomes.</title>
        <authorList>
            <person name="Kawai M."/>
            <person name="Futagami T."/>
            <person name="Toyoda A."/>
            <person name="Takaki Y."/>
            <person name="Nishi S."/>
            <person name="Hori S."/>
            <person name="Arai W."/>
            <person name="Tsubouchi T."/>
            <person name="Morono Y."/>
            <person name="Uchiyama I."/>
            <person name="Ito T."/>
            <person name="Fujiyama A."/>
            <person name="Inagaki F."/>
            <person name="Takami H."/>
        </authorList>
    </citation>
    <scope>NUCLEOTIDE SEQUENCE</scope>
    <source>
        <strain evidence="8">Expedition CK06-06</strain>
    </source>
</reference>
<dbReference type="GO" id="GO:0022857">
    <property type="term" value="F:transmembrane transporter activity"/>
    <property type="evidence" value="ECO:0007669"/>
    <property type="project" value="InterPro"/>
</dbReference>
<evidence type="ECO:0000256" key="3">
    <source>
        <dbReference type="ARBA" id="ARBA00022692"/>
    </source>
</evidence>
<comment type="subcellular location">
    <subcellularLocation>
        <location evidence="1">Membrane</location>
        <topology evidence="1">Multi-pass membrane protein</topology>
    </subcellularLocation>
</comment>
<dbReference type="PROSITE" id="PS50850">
    <property type="entry name" value="MFS"/>
    <property type="match status" value="1"/>
</dbReference>
<evidence type="ECO:0000313" key="8">
    <source>
        <dbReference type="EMBL" id="GAF76737.1"/>
    </source>
</evidence>
<proteinExistence type="predicted"/>
<evidence type="ECO:0000256" key="5">
    <source>
        <dbReference type="ARBA" id="ARBA00023136"/>
    </source>
</evidence>
<organism evidence="8">
    <name type="scientific">marine sediment metagenome</name>
    <dbReference type="NCBI Taxonomy" id="412755"/>
    <lineage>
        <taxon>unclassified sequences</taxon>
        <taxon>metagenomes</taxon>
        <taxon>ecological metagenomes</taxon>
    </lineage>
</organism>
<dbReference type="Pfam" id="PF07690">
    <property type="entry name" value="MFS_1"/>
    <property type="match status" value="1"/>
</dbReference>
<evidence type="ECO:0000256" key="1">
    <source>
        <dbReference type="ARBA" id="ARBA00004141"/>
    </source>
</evidence>
<evidence type="ECO:0000256" key="6">
    <source>
        <dbReference type="SAM" id="Phobius"/>
    </source>
</evidence>
<accession>X0SLH5</accession>
<evidence type="ECO:0000259" key="7">
    <source>
        <dbReference type="PROSITE" id="PS50850"/>
    </source>
</evidence>
<evidence type="ECO:0000256" key="4">
    <source>
        <dbReference type="ARBA" id="ARBA00022989"/>
    </source>
</evidence>
<dbReference type="SUPFAM" id="SSF103473">
    <property type="entry name" value="MFS general substrate transporter"/>
    <property type="match status" value="1"/>
</dbReference>
<dbReference type="PANTHER" id="PTHR42718:SF9">
    <property type="entry name" value="MAJOR FACILITATOR SUPERFAMILY MULTIDRUG TRANSPORTER MFSC"/>
    <property type="match status" value="1"/>
</dbReference>
<feature type="domain" description="Major facilitator superfamily (MFS) profile" evidence="7">
    <location>
        <begin position="22"/>
        <end position="131"/>
    </location>
</feature>
<keyword evidence="2" id="KW-0813">Transport</keyword>